<feature type="non-terminal residue" evidence="3">
    <location>
        <position position="214"/>
    </location>
</feature>
<feature type="domain" description="Plastocyanin-like" evidence="2">
    <location>
        <begin position="101"/>
        <end position="178"/>
    </location>
</feature>
<dbReference type="Pfam" id="PF07732">
    <property type="entry name" value="Cu-oxidase_3"/>
    <property type="match status" value="2"/>
</dbReference>
<evidence type="ECO:0000313" key="4">
    <source>
        <dbReference type="Proteomes" id="UP001066278"/>
    </source>
</evidence>
<dbReference type="SUPFAM" id="SSF49503">
    <property type="entry name" value="Cupredoxins"/>
    <property type="match status" value="1"/>
</dbReference>
<name>A0A9Q4EYJ1_9BACI</name>
<reference evidence="3" key="1">
    <citation type="submission" date="2022-02" db="EMBL/GenBank/DDBJ databases">
        <title>Crop Bioprotection Bacillus Genome Sequencing.</title>
        <authorList>
            <person name="Dunlap C."/>
        </authorList>
    </citation>
    <scope>NUCLEOTIDE SEQUENCE</scope>
    <source>
        <strain evidence="3">T20C13</strain>
    </source>
</reference>
<sequence length="214" mass="24798">MTLEKFADALPIPDTLKPVQQTKEKTYYEVTMEECTHQLHRDLPPTRLWGYNGLFPGPTIEVKRNENVYVKWMNNLPSEHFLPIDHTIHHSDSQHEEPEVKTVVHLHGGVTPDDSDGYPEAWFSKDFEQTGPYFKREVYHYPNQQRGAILWYHDHAMALTRLNVYAGLVGAYIIHDPKEKRLKLPSGEYDVPLLITDRTINEDGSLFYPSGPEN</sequence>
<dbReference type="Proteomes" id="UP001066278">
    <property type="component" value="Unassembled WGS sequence"/>
</dbReference>
<dbReference type="Gene3D" id="2.60.40.420">
    <property type="entry name" value="Cupredoxins - blue copper proteins"/>
    <property type="match status" value="2"/>
</dbReference>
<dbReference type="InterPro" id="IPR011707">
    <property type="entry name" value="Cu-oxidase-like_N"/>
</dbReference>
<feature type="domain" description="Plastocyanin-like" evidence="2">
    <location>
        <begin position="45"/>
        <end position="82"/>
    </location>
</feature>
<gene>
    <name evidence="3" type="primary">cotA</name>
    <name evidence="3" type="ORF">MOE99_21015</name>
</gene>
<dbReference type="EMBL" id="JALAXJ010000046">
    <property type="protein sequence ID" value="MCY9231783.1"/>
    <property type="molecule type" value="Genomic_DNA"/>
</dbReference>
<comment type="caution">
    <text evidence="3">The sequence shown here is derived from an EMBL/GenBank/DDBJ whole genome shotgun (WGS) entry which is preliminary data.</text>
</comment>
<dbReference type="PANTHER" id="PTHR48267">
    <property type="entry name" value="CUPREDOXIN SUPERFAMILY PROTEIN"/>
    <property type="match status" value="1"/>
</dbReference>
<dbReference type="InterPro" id="IPR045087">
    <property type="entry name" value="Cu-oxidase_fam"/>
</dbReference>
<dbReference type="PANTHER" id="PTHR48267:SF1">
    <property type="entry name" value="BILIRUBIN OXIDASE"/>
    <property type="match status" value="1"/>
</dbReference>
<dbReference type="CDD" id="cd13844">
    <property type="entry name" value="CuRO_1_BOD_CotA_like"/>
    <property type="match status" value="1"/>
</dbReference>
<proteinExistence type="inferred from homology"/>
<evidence type="ECO:0000256" key="1">
    <source>
        <dbReference type="ARBA" id="ARBA00010609"/>
    </source>
</evidence>
<organism evidence="3 4">
    <name type="scientific">Bacillus inaquosorum</name>
    <dbReference type="NCBI Taxonomy" id="483913"/>
    <lineage>
        <taxon>Bacteria</taxon>
        <taxon>Bacillati</taxon>
        <taxon>Bacillota</taxon>
        <taxon>Bacilli</taxon>
        <taxon>Bacillales</taxon>
        <taxon>Bacillaceae</taxon>
        <taxon>Bacillus</taxon>
    </lineage>
</organism>
<evidence type="ECO:0000313" key="3">
    <source>
        <dbReference type="EMBL" id="MCY9231783.1"/>
    </source>
</evidence>
<dbReference type="AlphaFoldDB" id="A0A9Q4EYJ1"/>
<evidence type="ECO:0000259" key="2">
    <source>
        <dbReference type="Pfam" id="PF07732"/>
    </source>
</evidence>
<dbReference type="FunFam" id="2.60.40.420:FF:000087">
    <property type="entry name" value="Spore coat protein A"/>
    <property type="match status" value="1"/>
</dbReference>
<comment type="similarity">
    <text evidence="1">Belongs to the multicopper oxidase family.</text>
</comment>
<protein>
    <submittedName>
        <fullName evidence="3">Outer spore coat copper-dependent laccase CotA</fullName>
    </submittedName>
</protein>
<dbReference type="GO" id="GO:0005507">
    <property type="term" value="F:copper ion binding"/>
    <property type="evidence" value="ECO:0007669"/>
    <property type="project" value="InterPro"/>
</dbReference>
<dbReference type="InterPro" id="IPR008972">
    <property type="entry name" value="Cupredoxin"/>
</dbReference>
<accession>A0A9Q4EYJ1</accession>